<accession>A0A4C1T3P4</accession>
<dbReference type="EMBL" id="BGZK01000028">
    <property type="protein sequence ID" value="GBP07881.1"/>
    <property type="molecule type" value="Genomic_DNA"/>
</dbReference>
<comment type="caution">
    <text evidence="1">The sequence shown here is derived from an EMBL/GenBank/DDBJ whole genome shotgun (WGS) entry which is preliminary data.</text>
</comment>
<evidence type="ECO:0000313" key="2">
    <source>
        <dbReference type="Proteomes" id="UP000299102"/>
    </source>
</evidence>
<dbReference type="AlphaFoldDB" id="A0A4C1T3P4"/>
<organism evidence="1 2">
    <name type="scientific">Eumeta variegata</name>
    <name type="common">Bagworm moth</name>
    <name type="synonym">Eumeta japonica</name>
    <dbReference type="NCBI Taxonomy" id="151549"/>
    <lineage>
        <taxon>Eukaryota</taxon>
        <taxon>Metazoa</taxon>
        <taxon>Ecdysozoa</taxon>
        <taxon>Arthropoda</taxon>
        <taxon>Hexapoda</taxon>
        <taxon>Insecta</taxon>
        <taxon>Pterygota</taxon>
        <taxon>Neoptera</taxon>
        <taxon>Endopterygota</taxon>
        <taxon>Lepidoptera</taxon>
        <taxon>Glossata</taxon>
        <taxon>Ditrysia</taxon>
        <taxon>Tineoidea</taxon>
        <taxon>Psychidae</taxon>
        <taxon>Oiketicinae</taxon>
        <taxon>Eumeta</taxon>
    </lineage>
</organism>
<protein>
    <submittedName>
        <fullName evidence="1">Uncharacterized protein</fullName>
    </submittedName>
</protein>
<sequence length="134" mass="14689">MEPCCGQLDHHKNEPPRPARYHALIEYRGEIGASAIGIRPVRQSRDDGIPCRSAAIDQVLKAPIYWGYGQRPTDRSVLLTDEEGPPVETVLAVELFYAETLVGPLGNNRTSDGGRNGPLELLDYLMSSELSLTG</sequence>
<proteinExistence type="predicted"/>
<gene>
    <name evidence="1" type="ORF">EVAR_78049_1</name>
</gene>
<dbReference type="Proteomes" id="UP000299102">
    <property type="component" value="Unassembled WGS sequence"/>
</dbReference>
<evidence type="ECO:0000313" key="1">
    <source>
        <dbReference type="EMBL" id="GBP07881.1"/>
    </source>
</evidence>
<reference evidence="1 2" key="1">
    <citation type="journal article" date="2019" name="Commun. Biol.">
        <title>The bagworm genome reveals a unique fibroin gene that provides high tensile strength.</title>
        <authorList>
            <person name="Kono N."/>
            <person name="Nakamura H."/>
            <person name="Ohtoshi R."/>
            <person name="Tomita M."/>
            <person name="Numata K."/>
            <person name="Arakawa K."/>
        </authorList>
    </citation>
    <scope>NUCLEOTIDE SEQUENCE [LARGE SCALE GENOMIC DNA]</scope>
</reference>
<name>A0A4C1T3P4_EUMVA</name>
<keyword evidence="2" id="KW-1185">Reference proteome</keyword>